<comment type="pathway">
    <text evidence="2 12">Porphyrin-containing compound metabolism; protoheme biosynthesis; protoheme from protoporphyrin-IX: step 1/1.</text>
</comment>
<keyword evidence="4 12" id="KW-0999">Mitochondrion inner membrane</keyword>
<dbReference type="EMBL" id="LN483144">
    <property type="protein sequence ID" value="CDZ96583.1"/>
    <property type="molecule type" value="Genomic_DNA"/>
</dbReference>
<keyword evidence="11 12" id="KW-0627">Porphyrin biosynthesis</keyword>
<dbReference type="SUPFAM" id="SSF53800">
    <property type="entry name" value="Chelatase"/>
    <property type="match status" value="1"/>
</dbReference>
<name>A0A0F7SFW2_PHARH</name>
<evidence type="ECO:0000256" key="2">
    <source>
        <dbReference type="ARBA" id="ARBA00004943"/>
    </source>
</evidence>
<evidence type="ECO:0000256" key="6">
    <source>
        <dbReference type="ARBA" id="ARBA00023004"/>
    </source>
</evidence>
<protein>
    <recommendedName>
        <fullName evidence="12">Ferrochelatase</fullName>
        <ecNumber evidence="12">4.98.1.1</ecNumber>
    </recommendedName>
</protein>
<comment type="catalytic activity">
    <reaction evidence="12">
        <text>heme b + 2 H(+) = protoporphyrin IX + Fe(2+)</text>
        <dbReference type="Rhea" id="RHEA:22584"/>
        <dbReference type="ChEBI" id="CHEBI:15378"/>
        <dbReference type="ChEBI" id="CHEBI:29033"/>
        <dbReference type="ChEBI" id="CHEBI:57306"/>
        <dbReference type="ChEBI" id="CHEBI:60344"/>
        <dbReference type="EC" id="4.98.1.1"/>
    </reaction>
</comment>
<dbReference type="AlphaFoldDB" id="A0A0F7SFW2"/>
<proteinExistence type="inferred from homology"/>
<accession>A0A0F7SFW2</accession>
<dbReference type="PANTHER" id="PTHR11108:SF1">
    <property type="entry name" value="FERROCHELATASE, MITOCHONDRIAL"/>
    <property type="match status" value="1"/>
</dbReference>
<dbReference type="Gene3D" id="3.40.50.1400">
    <property type="match status" value="2"/>
</dbReference>
<dbReference type="HAMAP" id="MF_00323">
    <property type="entry name" value="Ferrochelatase"/>
    <property type="match status" value="1"/>
</dbReference>
<evidence type="ECO:0000313" key="13">
    <source>
        <dbReference type="EMBL" id="CDZ96583.1"/>
    </source>
</evidence>
<dbReference type="Pfam" id="PF00762">
    <property type="entry name" value="Ferrochelatase"/>
    <property type="match status" value="1"/>
</dbReference>
<keyword evidence="9" id="KW-0472">Membrane</keyword>
<comment type="similarity">
    <text evidence="3 12">Belongs to the ferrochelatase family.</text>
</comment>
<comment type="function">
    <text evidence="12">Catalyzes the ferrous insertion into protoporphyrin IX.</text>
</comment>
<dbReference type="InterPro" id="IPR001015">
    <property type="entry name" value="Ferrochelatase"/>
</dbReference>
<evidence type="ECO:0000256" key="3">
    <source>
        <dbReference type="ARBA" id="ARBA00007718"/>
    </source>
</evidence>
<dbReference type="PROSITE" id="PS00534">
    <property type="entry name" value="FERROCHELATASE"/>
    <property type="match status" value="1"/>
</dbReference>
<reference evidence="13" key="1">
    <citation type="submission" date="2014-08" db="EMBL/GenBank/DDBJ databases">
        <authorList>
            <person name="Sharma Rahul"/>
            <person name="Thines Marco"/>
        </authorList>
    </citation>
    <scope>NUCLEOTIDE SEQUENCE</scope>
</reference>
<dbReference type="GO" id="GO:0004325">
    <property type="term" value="F:ferrochelatase activity"/>
    <property type="evidence" value="ECO:0007669"/>
    <property type="project" value="UniProtKB-UniRule"/>
</dbReference>
<evidence type="ECO:0000256" key="7">
    <source>
        <dbReference type="ARBA" id="ARBA00023128"/>
    </source>
</evidence>
<dbReference type="GO" id="GO:0006783">
    <property type="term" value="P:heme biosynthetic process"/>
    <property type="evidence" value="ECO:0007669"/>
    <property type="project" value="UniProtKB-UniRule"/>
</dbReference>
<dbReference type="EC" id="4.98.1.1" evidence="12"/>
<comment type="subcellular location">
    <subcellularLocation>
        <location evidence="1">Mitochondrion inner membrane</location>
        <topology evidence="1">Peripheral membrane protein</topology>
        <orientation evidence="1">Matrix side</orientation>
    </subcellularLocation>
</comment>
<evidence type="ECO:0000256" key="10">
    <source>
        <dbReference type="ARBA" id="ARBA00023239"/>
    </source>
</evidence>
<dbReference type="InterPro" id="IPR019772">
    <property type="entry name" value="Ferrochelatase_AS"/>
</dbReference>
<dbReference type="FunFam" id="3.40.50.1400:FF:000003">
    <property type="entry name" value="Ferrochelatase"/>
    <property type="match status" value="1"/>
</dbReference>
<dbReference type="InterPro" id="IPR033659">
    <property type="entry name" value="Ferrochelatase_N"/>
</dbReference>
<keyword evidence="7" id="KW-0496">Mitochondrion</keyword>
<organism evidence="13">
    <name type="scientific">Phaffia rhodozyma</name>
    <name type="common">Yeast</name>
    <name type="synonym">Xanthophyllomyces dendrorhous</name>
    <dbReference type="NCBI Taxonomy" id="264483"/>
    <lineage>
        <taxon>Eukaryota</taxon>
        <taxon>Fungi</taxon>
        <taxon>Dikarya</taxon>
        <taxon>Basidiomycota</taxon>
        <taxon>Agaricomycotina</taxon>
        <taxon>Tremellomycetes</taxon>
        <taxon>Cystofilobasidiales</taxon>
        <taxon>Mrakiaceae</taxon>
        <taxon>Phaffia</taxon>
    </lineage>
</organism>
<evidence type="ECO:0000256" key="4">
    <source>
        <dbReference type="ARBA" id="ARBA00022792"/>
    </source>
</evidence>
<dbReference type="CDD" id="cd00419">
    <property type="entry name" value="Ferrochelatase_C"/>
    <property type="match status" value="1"/>
</dbReference>
<evidence type="ECO:0000256" key="12">
    <source>
        <dbReference type="RuleBase" id="RU000607"/>
    </source>
</evidence>
<dbReference type="UniPathway" id="UPA00252">
    <property type="reaction ID" value="UER00325"/>
</dbReference>
<dbReference type="PANTHER" id="PTHR11108">
    <property type="entry name" value="FERROCHELATASE"/>
    <property type="match status" value="1"/>
</dbReference>
<keyword evidence="5" id="KW-0809">Transit peptide</keyword>
<dbReference type="NCBIfam" id="TIGR00109">
    <property type="entry name" value="hemH"/>
    <property type="match status" value="1"/>
</dbReference>
<keyword evidence="8 12" id="KW-0350">Heme biosynthesis</keyword>
<evidence type="ECO:0000256" key="1">
    <source>
        <dbReference type="ARBA" id="ARBA00004443"/>
    </source>
</evidence>
<dbReference type="GO" id="GO:0005743">
    <property type="term" value="C:mitochondrial inner membrane"/>
    <property type="evidence" value="ECO:0007669"/>
    <property type="project" value="UniProtKB-SubCell"/>
</dbReference>
<dbReference type="InterPro" id="IPR033644">
    <property type="entry name" value="Ferrochelatase_C"/>
</dbReference>
<sequence>MALIRHSQTLARVARSAPSLARSLATPSANSKPPTAIVLMNMGGPSTIPEVGPFLSRLFHDHDLIPLPFQKYMAPWIAKRRTPQIEKQYEAIGGGSPIRRWTAVQGEMMVALLDELSPSTAPHKAYTAFRYADPLTEECLAELKRDGVKRAVAFTQYPQYSCSTTGSSLNELWRGLKEAGKKEAGGEVGIEWSVIDRWPTQPKLVEAIAESITKTLESYEPAVRDNVVILFSAHSLPLSVVNRGDPYITEVAATVLAVMEHLGNKNPYRLSWQSKVGPSAWQGPQTIDALKGLHRNGQNDVVMVPVAFTSDHIETLFELDQEYGQEMKELGMNITRSPSLNDSPTFARALADLASQHLADVSSGRHGPISPQLALRCPGCTNDRCKGSKEFFAKRGLETVQA</sequence>
<dbReference type="CDD" id="cd03411">
    <property type="entry name" value="Ferrochelatase_N"/>
    <property type="match status" value="1"/>
</dbReference>
<evidence type="ECO:0000256" key="8">
    <source>
        <dbReference type="ARBA" id="ARBA00023133"/>
    </source>
</evidence>
<keyword evidence="6 12" id="KW-0408">Iron</keyword>
<evidence type="ECO:0000256" key="5">
    <source>
        <dbReference type="ARBA" id="ARBA00022946"/>
    </source>
</evidence>
<evidence type="ECO:0000256" key="11">
    <source>
        <dbReference type="ARBA" id="ARBA00023244"/>
    </source>
</evidence>
<evidence type="ECO:0000256" key="9">
    <source>
        <dbReference type="ARBA" id="ARBA00023136"/>
    </source>
</evidence>
<keyword evidence="10 12" id="KW-0456">Lyase</keyword>